<evidence type="ECO:0000313" key="1">
    <source>
        <dbReference type="EMBL" id="KAF9924095.1"/>
    </source>
</evidence>
<feature type="non-terminal residue" evidence="1">
    <location>
        <position position="1"/>
    </location>
</feature>
<name>A0A9P6ILY5_9FUNG</name>
<dbReference type="AlphaFoldDB" id="A0A9P6ILY5"/>
<dbReference type="Proteomes" id="UP000749646">
    <property type="component" value="Unassembled WGS sequence"/>
</dbReference>
<accession>A0A9P6ILY5</accession>
<proteinExistence type="predicted"/>
<protein>
    <submittedName>
        <fullName evidence="1">Uncharacterized protein</fullName>
    </submittedName>
</protein>
<sequence>HPALPLPLPFAMGPNHEQELFTLLYPLEEAQDPDADLGPPKFSIIFIPTSQMNQELENQLATLRASV</sequence>
<dbReference type="EMBL" id="JAAAHW010010627">
    <property type="protein sequence ID" value="KAF9924095.1"/>
    <property type="molecule type" value="Genomic_DNA"/>
</dbReference>
<organism evidence="1 2">
    <name type="scientific">Modicella reniformis</name>
    <dbReference type="NCBI Taxonomy" id="1440133"/>
    <lineage>
        <taxon>Eukaryota</taxon>
        <taxon>Fungi</taxon>
        <taxon>Fungi incertae sedis</taxon>
        <taxon>Mucoromycota</taxon>
        <taxon>Mortierellomycotina</taxon>
        <taxon>Mortierellomycetes</taxon>
        <taxon>Mortierellales</taxon>
        <taxon>Mortierellaceae</taxon>
        <taxon>Modicella</taxon>
    </lineage>
</organism>
<evidence type="ECO:0000313" key="2">
    <source>
        <dbReference type="Proteomes" id="UP000749646"/>
    </source>
</evidence>
<gene>
    <name evidence="1" type="ORF">BGZ65_008522</name>
</gene>
<keyword evidence="2" id="KW-1185">Reference proteome</keyword>
<reference evidence="1" key="1">
    <citation type="journal article" date="2020" name="Fungal Divers.">
        <title>Resolving the Mortierellaceae phylogeny through synthesis of multi-gene phylogenetics and phylogenomics.</title>
        <authorList>
            <person name="Vandepol N."/>
            <person name="Liber J."/>
            <person name="Desiro A."/>
            <person name="Na H."/>
            <person name="Kennedy M."/>
            <person name="Barry K."/>
            <person name="Grigoriev I.V."/>
            <person name="Miller A.N."/>
            <person name="O'Donnell K."/>
            <person name="Stajich J.E."/>
            <person name="Bonito G."/>
        </authorList>
    </citation>
    <scope>NUCLEOTIDE SEQUENCE</scope>
    <source>
        <strain evidence="1">MES-2147</strain>
    </source>
</reference>
<comment type="caution">
    <text evidence="1">The sequence shown here is derived from an EMBL/GenBank/DDBJ whole genome shotgun (WGS) entry which is preliminary data.</text>
</comment>